<protein>
    <submittedName>
        <fullName evidence="3">Cytochrome C biogenesis protein</fullName>
    </submittedName>
</protein>
<accession>A0A3A3FVK9</accession>
<feature type="domain" description="Thiol:disulfide interchange protein DsbD N-terminal" evidence="2">
    <location>
        <begin position="47"/>
        <end position="164"/>
    </location>
</feature>
<evidence type="ECO:0000313" key="3">
    <source>
        <dbReference type="EMBL" id="RJF98171.1"/>
    </source>
</evidence>
<keyword evidence="1" id="KW-0732">Signal</keyword>
<organism evidence="3 4">
    <name type="scientific">Noviherbaspirillum saxi</name>
    <dbReference type="NCBI Taxonomy" id="2320863"/>
    <lineage>
        <taxon>Bacteria</taxon>
        <taxon>Pseudomonadati</taxon>
        <taxon>Pseudomonadota</taxon>
        <taxon>Betaproteobacteria</taxon>
        <taxon>Burkholderiales</taxon>
        <taxon>Oxalobacteraceae</taxon>
        <taxon>Noviherbaspirillum</taxon>
    </lineage>
</organism>
<gene>
    <name evidence="3" type="ORF">D3871_06335</name>
</gene>
<dbReference type="EMBL" id="QYUO01000001">
    <property type="protein sequence ID" value="RJF98171.1"/>
    <property type="molecule type" value="Genomic_DNA"/>
</dbReference>
<dbReference type="InterPro" id="IPR028250">
    <property type="entry name" value="DsbDN"/>
</dbReference>
<dbReference type="OrthoDB" id="9179646at2"/>
<dbReference type="Pfam" id="PF11412">
    <property type="entry name" value="DsbD_N"/>
    <property type="match status" value="1"/>
</dbReference>
<dbReference type="Gene3D" id="2.60.40.1250">
    <property type="entry name" value="Thiol:disulfide interchange protein DsbD, N-terminal domain"/>
    <property type="match status" value="1"/>
</dbReference>
<name>A0A3A3FVK9_9BURK</name>
<dbReference type="InterPro" id="IPR036929">
    <property type="entry name" value="DsbDN_sf"/>
</dbReference>
<dbReference type="RefSeq" id="WP_119768116.1">
    <property type="nucleotide sequence ID" value="NZ_QYUO01000001.1"/>
</dbReference>
<dbReference type="GO" id="GO:0015035">
    <property type="term" value="F:protein-disulfide reductase activity"/>
    <property type="evidence" value="ECO:0007669"/>
    <property type="project" value="TreeGrafter"/>
</dbReference>
<feature type="signal peptide" evidence="1">
    <location>
        <begin position="1"/>
        <end position="25"/>
    </location>
</feature>
<comment type="caution">
    <text evidence="3">The sequence shown here is derived from an EMBL/GenBank/DDBJ whole genome shotgun (WGS) entry which is preliminary data.</text>
</comment>
<feature type="chain" id="PRO_5017202559" evidence="1">
    <location>
        <begin position="26"/>
        <end position="167"/>
    </location>
</feature>
<dbReference type="PANTHER" id="PTHR32234:SF0">
    <property type="entry name" value="THIOL:DISULFIDE INTERCHANGE PROTEIN DSBD"/>
    <property type="match status" value="1"/>
</dbReference>
<evidence type="ECO:0000259" key="2">
    <source>
        <dbReference type="Pfam" id="PF11412"/>
    </source>
</evidence>
<dbReference type="SUPFAM" id="SSF74863">
    <property type="entry name" value="Thiol:disulfide interchange protein DsbD, N-terminal domain (DsbD-alpha)"/>
    <property type="match status" value="1"/>
</dbReference>
<dbReference type="AlphaFoldDB" id="A0A3A3FVK9"/>
<proteinExistence type="predicted"/>
<dbReference type="Proteomes" id="UP000265955">
    <property type="component" value="Unassembled WGS sequence"/>
</dbReference>
<evidence type="ECO:0000313" key="4">
    <source>
        <dbReference type="Proteomes" id="UP000265955"/>
    </source>
</evidence>
<reference evidence="4" key="1">
    <citation type="submission" date="2018-09" db="EMBL/GenBank/DDBJ databases">
        <authorList>
            <person name="Zhu H."/>
        </authorList>
    </citation>
    <scope>NUCLEOTIDE SEQUENCE [LARGE SCALE GENOMIC DNA]</scope>
    <source>
        <strain evidence="4">K1R23-30</strain>
    </source>
</reference>
<keyword evidence="4" id="KW-1185">Reference proteome</keyword>
<dbReference type="GO" id="GO:0045454">
    <property type="term" value="P:cell redox homeostasis"/>
    <property type="evidence" value="ECO:0007669"/>
    <property type="project" value="TreeGrafter"/>
</dbReference>
<dbReference type="PANTHER" id="PTHR32234">
    <property type="entry name" value="THIOL:DISULFIDE INTERCHANGE PROTEIN DSBD"/>
    <property type="match status" value="1"/>
</dbReference>
<sequence length="167" mass="18187">MLKKRLCVSLLLAAISLGTHTYSIAQQSTAPGIQKRLGDLFSSSKEEELLEPDQAFKLTVTASGPTTLVVDLIPANGYYLYRDRIRFALKNTRGVAIKSVKLPAGKVKNDPTFGKMETYEKPVQAEIALERTPNAKAVTLVAGYQGCNEKSGVCYPPIDKEVSLTLP</sequence>
<evidence type="ECO:0000256" key="1">
    <source>
        <dbReference type="SAM" id="SignalP"/>
    </source>
</evidence>